<gene>
    <name evidence="2" type="ORF">GCM10010328_20580</name>
</gene>
<keyword evidence="3" id="KW-1185">Reference proteome</keyword>
<name>A0ABQ3BIM4_9ACTN</name>
<feature type="region of interest" description="Disordered" evidence="1">
    <location>
        <begin position="1"/>
        <end position="63"/>
    </location>
</feature>
<protein>
    <submittedName>
        <fullName evidence="2">Uncharacterized protein</fullName>
    </submittedName>
</protein>
<sequence>MTRCYGPSPASTPHCSVPDPGTGNGGRAARSRDTGAALPRRSRHPTPPPPYRSAAHPRTGALPDPVRTVLTQALEAIGRVDEATVQVMRERRPRT</sequence>
<accession>A0ABQ3BIM4</accession>
<dbReference type="EMBL" id="BMUW01000002">
    <property type="protein sequence ID" value="GGZ45872.1"/>
    <property type="molecule type" value="Genomic_DNA"/>
</dbReference>
<dbReference type="Proteomes" id="UP000624183">
    <property type="component" value="Unassembled WGS sequence"/>
</dbReference>
<evidence type="ECO:0000313" key="3">
    <source>
        <dbReference type="Proteomes" id="UP000624183"/>
    </source>
</evidence>
<proteinExistence type="predicted"/>
<organism evidence="2 3">
    <name type="scientific">Streptomyces rubiginosohelvolus</name>
    <dbReference type="NCBI Taxonomy" id="67362"/>
    <lineage>
        <taxon>Bacteria</taxon>
        <taxon>Bacillati</taxon>
        <taxon>Actinomycetota</taxon>
        <taxon>Actinomycetes</taxon>
        <taxon>Kitasatosporales</taxon>
        <taxon>Streptomycetaceae</taxon>
        <taxon>Streptomyces</taxon>
    </lineage>
</organism>
<comment type="caution">
    <text evidence="2">The sequence shown here is derived from an EMBL/GenBank/DDBJ whole genome shotgun (WGS) entry which is preliminary data.</text>
</comment>
<evidence type="ECO:0000313" key="2">
    <source>
        <dbReference type="EMBL" id="GGZ45872.1"/>
    </source>
</evidence>
<reference evidence="3" key="1">
    <citation type="journal article" date="2019" name="Int. J. Syst. Evol. Microbiol.">
        <title>The Global Catalogue of Microorganisms (GCM) 10K type strain sequencing project: providing services to taxonomists for standard genome sequencing and annotation.</title>
        <authorList>
            <consortium name="The Broad Institute Genomics Platform"/>
            <consortium name="The Broad Institute Genome Sequencing Center for Infectious Disease"/>
            <person name="Wu L."/>
            <person name="Ma J."/>
        </authorList>
    </citation>
    <scope>NUCLEOTIDE SEQUENCE [LARGE SCALE GENOMIC DNA]</scope>
    <source>
        <strain evidence="3">JCM 4602</strain>
    </source>
</reference>
<evidence type="ECO:0000256" key="1">
    <source>
        <dbReference type="SAM" id="MobiDB-lite"/>
    </source>
</evidence>